<comment type="caution">
    <text evidence="1">The sequence shown here is derived from an EMBL/GenBank/DDBJ whole genome shotgun (WGS) entry which is preliminary data.</text>
</comment>
<evidence type="ECO:0000313" key="2">
    <source>
        <dbReference type="Proteomes" id="UP000593576"/>
    </source>
</evidence>
<proteinExistence type="predicted"/>
<evidence type="ECO:0000313" key="1">
    <source>
        <dbReference type="EMBL" id="MBA0878358.1"/>
    </source>
</evidence>
<sequence length="76" mass="8644">ERSLKSWVIESISSSLSQVVDPKLLSTIGREDLKASYERDCYKVKEDQSDVIKGYGTSLMKRQLLNLTKINVSFAF</sequence>
<keyword evidence="2" id="KW-1185">Reference proteome</keyword>
<protein>
    <submittedName>
        <fullName evidence="1">Uncharacterized protein</fullName>
    </submittedName>
</protein>
<dbReference type="Proteomes" id="UP000593576">
    <property type="component" value="Unassembled WGS sequence"/>
</dbReference>
<organism evidence="1 2">
    <name type="scientific">Gossypium schwendimanii</name>
    <name type="common">Cotton</name>
    <dbReference type="NCBI Taxonomy" id="34291"/>
    <lineage>
        <taxon>Eukaryota</taxon>
        <taxon>Viridiplantae</taxon>
        <taxon>Streptophyta</taxon>
        <taxon>Embryophyta</taxon>
        <taxon>Tracheophyta</taxon>
        <taxon>Spermatophyta</taxon>
        <taxon>Magnoliopsida</taxon>
        <taxon>eudicotyledons</taxon>
        <taxon>Gunneridae</taxon>
        <taxon>Pentapetalae</taxon>
        <taxon>rosids</taxon>
        <taxon>malvids</taxon>
        <taxon>Malvales</taxon>
        <taxon>Malvaceae</taxon>
        <taxon>Malvoideae</taxon>
        <taxon>Gossypium</taxon>
    </lineage>
</organism>
<gene>
    <name evidence="1" type="ORF">Goshw_013197</name>
</gene>
<name>A0A7J9N556_GOSSC</name>
<accession>A0A7J9N556</accession>
<feature type="non-terminal residue" evidence="1">
    <location>
        <position position="1"/>
    </location>
</feature>
<dbReference type="AlphaFoldDB" id="A0A7J9N556"/>
<dbReference type="EMBL" id="JABFAF010271361">
    <property type="protein sequence ID" value="MBA0878358.1"/>
    <property type="molecule type" value="Genomic_DNA"/>
</dbReference>
<reference evidence="1 2" key="1">
    <citation type="journal article" date="2019" name="Genome Biol. Evol.">
        <title>Insights into the evolution of the New World diploid cottons (Gossypium, subgenus Houzingenia) based on genome sequencing.</title>
        <authorList>
            <person name="Grover C.E."/>
            <person name="Arick M.A. 2nd"/>
            <person name="Thrash A."/>
            <person name="Conover J.L."/>
            <person name="Sanders W.S."/>
            <person name="Peterson D.G."/>
            <person name="Frelichowski J.E."/>
            <person name="Scheffler J.A."/>
            <person name="Scheffler B.E."/>
            <person name="Wendel J.F."/>
        </authorList>
    </citation>
    <scope>NUCLEOTIDE SEQUENCE [LARGE SCALE GENOMIC DNA]</scope>
    <source>
        <strain evidence="1">1</strain>
        <tissue evidence="1">Leaf</tissue>
    </source>
</reference>